<dbReference type="Pfam" id="PF21186">
    <property type="entry name" value="DUF6852"/>
    <property type="match status" value="1"/>
</dbReference>
<dbReference type="InterPro" id="IPR041218">
    <property type="entry name" value="DUF5606"/>
</dbReference>
<dbReference type="InterPro" id="IPR049282">
    <property type="entry name" value="BVU_3817_N_sf"/>
</dbReference>
<dbReference type="InterPro" id="IPR049280">
    <property type="entry name" value="DUF6852"/>
</dbReference>
<gene>
    <name evidence="3" type="ORF">C8N46_10330</name>
</gene>
<dbReference type="Gene3D" id="1.10.10.1650">
    <property type="match status" value="1"/>
</dbReference>
<evidence type="ECO:0000259" key="2">
    <source>
        <dbReference type="Pfam" id="PF21186"/>
    </source>
</evidence>
<dbReference type="Proteomes" id="UP000244090">
    <property type="component" value="Unassembled WGS sequence"/>
</dbReference>
<dbReference type="Gene3D" id="2.30.30.730">
    <property type="match status" value="1"/>
</dbReference>
<evidence type="ECO:0000313" key="4">
    <source>
        <dbReference type="Proteomes" id="UP000244090"/>
    </source>
</evidence>
<proteinExistence type="predicted"/>
<dbReference type="Pfam" id="PF18347">
    <property type="entry name" value="DUF5606"/>
    <property type="match status" value="1"/>
</dbReference>
<comment type="caution">
    <text evidence="3">The sequence shown here is derived from an EMBL/GenBank/DDBJ whole genome shotgun (WGS) entry which is preliminary data.</text>
</comment>
<evidence type="ECO:0000259" key="1">
    <source>
        <dbReference type="Pfam" id="PF18347"/>
    </source>
</evidence>
<dbReference type="OrthoDB" id="675198at2"/>
<feature type="domain" description="DUF6852" evidence="2">
    <location>
        <begin position="51"/>
        <end position="120"/>
    </location>
</feature>
<dbReference type="InterPro" id="IPR049281">
    <property type="entry name" value="BVU_3817-like_C_sf"/>
</dbReference>
<reference evidence="3 4" key="1">
    <citation type="submission" date="2018-04" db="EMBL/GenBank/DDBJ databases">
        <title>Genomic Encyclopedia of Archaeal and Bacterial Type Strains, Phase II (KMG-II): from individual species to whole genera.</title>
        <authorList>
            <person name="Goeker M."/>
        </authorList>
    </citation>
    <scope>NUCLEOTIDE SEQUENCE [LARGE SCALE GENOMIC DNA]</scope>
    <source>
        <strain evidence="3 4">DSM 25731</strain>
    </source>
</reference>
<accession>A0A2T6C0S4</accession>
<feature type="domain" description="DUF5606" evidence="1">
    <location>
        <begin position="3"/>
        <end position="48"/>
    </location>
</feature>
<organism evidence="3 4">
    <name type="scientific">Kordia periserrulae</name>
    <dbReference type="NCBI Taxonomy" id="701523"/>
    <lineage>
        <taxon>Bacteria</taxon>
        <taxon>Pseudomonadati</taxon>
        <taxon>Bacteroidota</taxon>
        <taxon>Flavobacteriia</taxon>
        <taxon>Flavobacteriales</taxon>
        <taxon>Flavobacteriaceae</taxon>
        <taxon>Kordia</taxon>
    </lineage>
</organism>
<evidence type="ECO:0000313" key="3">
    <source>
        <dbReference type="EMBL" id="PTX61933.1"/>
    </source>
</evidence>
<dbReference type="EMBL" id="QBKT01000003">
    <property type="protein sequence ID" value="PTX61933.1"/>
    <property type="molecule type" value="Genomic_DNA"/>
</dbReference>
<dbReference type="AlphaFoldDB" id="A0A2T6C0S4"/>
<dbReference type="RefSeq" id="WP_108114169.1">
    <property type="nucleotide sequence ID" value="NZ_QBKT01000003.1"/>
</dbReference>
<name>A0A2T6C0S4_9FLAO</name>
<protein>
    <submittedName>
        <fullName evidence="3">Uncharacterized protein</fullName>
    </submittedName>
</protein>
<keyword evidence="4" id="KW-1185">Reference proteome</keyword>
<sequence>MSLEKILAISGKPGLYELKTQTRNGFVAESLSDGKKISVSLRHNVSLLSEIAIYTYTEEVPLGEVLEKVKQKENGAVTSVNHKESKDVLTNYFSEVLPDYDEARVYPSDIKKVIQWYNLLHSKGITDFTAKEEASSEEE</sequence>